<feature type="compositionally biased region" description="Polar residues" evidence="2">
    <location>
        <begin position="482"/>
        <end position="491"/>
    </location>
</feature>
<dbReference type="EMBL" id="PDNA01000070">
    <property type="protein sequence ID" value="PGH16900.1"/>
    <property type="molecule type" value="Genomic_DNA"/>
</dbReference>
<accession>A0A2B7Y6R9</accession>
<keyword evidence="5" id="KW-1185">Reference proteome</keyword>
<feature type="compositionally biased region" description="Basic residues" evidence="2">
    <location>
        <begin position="385"/>
        <end position="402"/>
    </location>
</feature>
<feature type="compositionally biased region" description="Low complexity" evidence="2">
    <location>
        <begin position="121"/>
        <end position="132"/>
    </location>
</feature>
<feature type="domain" description="Ell binding protein Ebp1 C-terminal" evidence="3">
    <location>
        <begin position="622"/>
        <end position="776"/>
    </location>
</feature>
<proteinExistence type="predicted"/>
<feature type="compositionally biased region" description="Basic and acidic residues" evidence="2">
    <location>
        <begin position="437"/>
        <end position="448"/>
    </location>
</feature>
<feature type="compositionally biased region" description="Polar residues" evidence="2">
    <location>
        <begin position="222"/>
        <end position="233"/>
    </location>
</feature>
<protein>
    <recommendedName>
        <fullName evidence="3">Ell binding protein Ebp1 C-terminal domain-containing protein</fullName>
    </recommendedName>
</protein>
<organism evidence="4 5">
    <name type="scientific">Polytolypa hystricis (strain UAMH7299)</name>
    <dbReference type="NCBI Taxonomy" id="1447883"/>
    <lineage>
        <taxon>Eukaryota</taxon>
        <taxon>Fungi</taxon>
        <taxon>Dikarya</taxon>
        <taxon>Ascomycota</taxon>
        <taxon>Pezizomycotina</taxon>
        <taxon>Eurotiomycetes</taxon>
        <taxon>Eurotiomycetidae</taxon>
        <taxon>Onygenales</taxon>
        <taxon>Onygenales incertae sedis</taxon>
        <taxon>Polytolypa</taxon>
    </lineage>
</organism>
<evidence type="ECO:0000313" key="5">
    <source>
        <dbReference type="Proteomes" id="UP000224634"/>
    </source>
</evidence>
<dbReference type="Proteomes" id="UP000224634">
    <property type="component" value="Unassembled WGS sequence"/>
</dbReference>
<sequence length="841" mass="92474">MSADRNPAAPNPPKKRSFSEYLTGINSRFQHLTDNVLPASPYLLTLPTERPFRLGSRFVSNWAVGENRFFAPDEEHLQYMTFLSHQDEEDTLLVAVGGWCDQNGSVMDEDSTRSAAVTEPTTTTTTTTTTSTPRNGVQKKKISLSDYKKKAKEAPKSPSVSNDSDKASRLPQMDRVSSSKSSFLADSRPKKNGERRRPAAESRGYEDKNDATVTEKAVKKTAPNSKPQQQDSLIFSEKPDSSSATKRAGTPLVPALLSPTLPPASSSPRLPKLLSPTLPPDIEEDLARLFDAPPSSKGISTPKNTSSPRPPPDIKESATRPHSSSNSSSSSKTTTSKPAPTELSTTSRSHQSSGSKHLPQPEPSSRSEPPPPNTSPSSAPAGKSSRTRSRLIVKLRYGRANRKRVEALLKFSGKRRLASENVAVRPKAEPETNQTTRESHPPPRRAEKYPATASAPAPLRGKRPKGSDDVDEEEVPSKRQRSATVTTNNNAEKPRTPVIPAPKSSSSIQQPEASKPRFLTPNKDLKGVPMRRLGSGDSDVNTPTALVSSTPGRTEKVSRPLTSPAASGDVHLNKSRDTERRAWRDEFRKYVNLGRELKHASQRHTAARRPSEASSTTDVKLGAAIGVEAVLCFILAFITEDKSKALARQVGESSGWRSILAYWHAVKHMTAPYPHLRGLCVLLGAISHDTIHRIDLERLAVTPFPNELSPSETSGNDVANNNNNNIDELRRQQKDFTELKARLLESHKEARRLWIEGLQELPEDVLAREYPVTWSKRSRNYSERGKHGEAEAMKLGQYSGEFFLPLGAATTAPLEAIRFGWSFLAEWTEKEGVNWKGRLGL</sequence>
<feature type="compositionally biased region" description="Polar residues" evidence="2">
    <location>
        <begin position="297"/>
        <end position="307"/>
    </location>
</feature>
<dbReference type="AlphaFoldDB" id="A0A2B7Y6R9"/>
<evidence type="ECO:0000256" key="2">
    <source>
        <dbReference type="SAM" id="MobiDB-lite"/>
    </source>
</evidence>
<comment type="caution">
    <text evidence="4">The sequence shown here is derived from an EMBL/GenBank/DDBJ whole genome shotgun (WGS) entry which is preliminary data.</text>
</comment>
<feature type="compositionally biased region" description="Low complexity" evidence="2">
    <location>
        <begin position="323"/>
        <end position="337"/>
    </location>
</feature>
<dbReference type="Pfam" id="PF21204">
    <property type="entry name" value="Ebp1_C"/>
    <property type="match status" value="1"/>
</dbReference>
<feature type="compositionally biased region" description="Polar residues" evidence="2">
    <location>
        <begin position="175"/>
        <end position="184"/>
    </location>
</feature>
<feature type="compositionally biased region" description="Basic and acidic residues" evidence="2">
    <location>
        <begin position="187"/>
        <end position="210"/>
    </location>
</feature>
<evidence type="ECO:0000259" key="3">
    <source>
        <dbReference type="Pfam" id="PF21204"/>
    </source>
</evidence>
<feature type="compositionally biased region" description="Basic and acidic residues" evidence="2">
    <location>
        <begin position="146"/>
        <end position="155"/>
    </location>
</feature>
<evidence type="ECO:0000256" key="1">
    <source>
        <dbReference type="SAM" id="Coils"/>
    </source>
</evidence>
<feature type="compositionally biased region" description="Polar residues" evidence="2">
    <location>
        <begin position="538"/>
        <end position="552"/>
    </location>
</feature>
<keyword evidence="1" id="KW-0175">Coiled coil</keyword>
<feature type="region of interest" description="Disordered" evidence="2">
    <location>
        <begin position="106"/>
        <end position="578"/>
    </location>
</feature>
<name>A0A2B7Y6R9_POLH7</name>
<reference evidence="4 5" key="1">
    <citation type="submission" date="2017-10" db="EMBL/GenBank/DDBJ databases">
        <title>Comparative genomics in systemic dimorphic fungi from Ajellomycetaceae.</title>
        <authorList>
            <person name="Munoz J.F."/>
            <person name="Mcewen J.G."/>
            <person name="Clay O.K."/>
            <person name="Cuomo C.A."/>
        </authorList>
    </citation>
    <scope>NUCLEOTIDE SEQUENCE [LARGE SCALE GENOMIC DNA]</scope>
    <source>
        <strain evidence="4 5">UAMH7299</strain>
    </source>
</reference>
<dbReference type="STRING" id="1447883.A0A2B7Y6R9"/>
<dbReference type="InterPro" id="IPR049403">
    <property type="entry name" value="Ebp1_C"/>
</dbReference>
<evidence type="ECO:0000313" key="4">
    <source>
        <dbReference type="EMBL" id="PGH16900.1"/>
    </source>
</evidence>
<feature type="compositionally biased region" description="Low complexity" evidence="2">
    <location>
        <begin position="251"/>
        <end position="276"/>
    </location>
</feature>
<gene>
    <name evidence="4" type="ORF">AJ80_05044</name>
</gene>
<feature type="compositionally biased region" description="Low complexity" evidence="2">
    <location>
        <begin position="344"/>
        <end position="355"/>
    </location>
</feature>
<feature type="coiled-coil region" evidence="1">
    <location>
        <begin position="719"/>
        <end position="746"/>
    </location>
</feature>
<dbReference type="OrthoDB" id="284473at2759"/>
<feature type="compositionally biased region" description="Polar residues" evidence="2">
    <location>
        <begin position="503"/>
        <end position="512"/>
    </location>
</feature>